<keyword evidence="4" id="KW-1185">Reference proteome</keyword>
<dbReference type="Proteomes" id="UP000000639">
    <property type="component" value="Chromosome"/>
</dbReference>
<organism evidence="3 4">
    <name type="scientific">Psychromonas ingrahamii (strain DSM 17664 / CCUG 51855 / 37)</name>
    <dbReference type="NCBI Taxonomy" id="357804"/>
    <lineage>
        <taxon>Bacteria</taxon>
        <taxon>Pseudomonadati</taxon>
        <taxon>Pseudomonadota</taxon>
        <taxon>Gammaproteobacteria</taxon>
        <taxon>Alteromonadales</taxon>
        <taxon>Psychromonadaceae</taxon>
        <taxon>Psychromonas</taxon>
    </lineage>
</organism>
<feature type="transmembrane region" description="Helical" evidence="2">
    <location>
        <begin position="89"/>
        <end position="108"/>
    </location>
</feature>
<dbReference type="RefSeq" id="WP_011771880.1">
    <property type="nucleotide sequence ID" value="NC_008709.1"/>
</dbReference>
<feature type="compositionally biased region" description="Polar residues" evidence="1">
    <location>
        <begin position="1"/>
        <end position="17"/>
    </location>
</feature>
<feature type="compositionally biased region" description="Basic and acidic residues" evidence="1">
    <location>
        <begin position="50"/>
        <end position="62"/>
    </location>
</feature>
<protein>
    <recommendedName>
        <fullName evidence="5">DUF2956 domain-containing protein</fullName>
    </recommendedName>
</protein>
<keyword evidence="2" id="KW-1133">Transmembrane helix</keyword>
<evidence type="ECO:0000313" key="3">
    <source>
        <dbReference type="EMBL" id="ABM05332.1"/>
    </source>
</evidence>
<feature type="region of interest" description="Disordered" evidence="1">
    <location>
        <begin position="1"/>
        <end position="33"/>
    </location>
</feature>
<dbReference type="OrthoDB" id="5600789at2"/>
<feature type="region of interest" description="Disordered" evidence="1">
    <location>
        <begin position="50"/>
        <end position="79"/>
    </location>
</feature>
<evidence type="ECO:0000256" key="2">
    <source>
        <dbReference type="SAM" id="Phobius"/>
    </source>
</evidence>
<evidence type="ECO:0008006" key="5">
    <source>
        <dbReference type="Google" id="ProtNLM"/>
    </source>
</evidence>
<keyword evidence="2" id="KW-0472">Membrane</keyword>
<reference evidence="3 4" key="1">
    <citation type="submission" date="2007-01" db="EMBL/GenBank/DDBJ databases">
        <title>Complete sequence of Psychromonas ingrahamii 37.</title>
        <authorList>
            <consortium name="US DOE Joint Genome Institute"/>
            <person name="Copeland A."/>
            <person name="Lucas S."/>
            <person name="Lapidus A."/>
            <person name="Barry K."/>
            <person name="Detter J.C."/>
            <person name="Glavina del Rio T."/>
            <person name="Hammon N."/>
            <person name="Israni S."/>
            <person name="Dalin E."/>
            <person name="Tice H."/>
            <person name="Pitluck S."/>
            <person name="Thompson L.S."/>
            <person name="Brettin T."/>
            <person name="Bruce D."/>
            <person name="Han C."/>
            <person name="Tapia R."/>
            <person name="Schmutz J."/>
            <person name="Larimer F."/>
            <person name="Land M."/>
            <person name="Hauser L."/>
            <person name="Kyrpides N."/>
            <person name="Ivanova N."/>
            <person name="Staley J."/>
            <person name="Richardson P."/>
        </authorList>
    </citation>
    <scope>NUCLEOTIDE SEQUENCE [LARGE SCALE GENOMIC DNA]</scope>
    <source>
        <strain evidence="3 4">37</strain>
    </source>
</reference>
<accession>A1T0R7</accession>
<evidence type="ECO:0000313" key="4">
    <source>
        <dbReference type="Proteomes" id="UP000000639"/>
    </source>
</evidence>
<dbReference type="InterPro" id="IPR021339">
    <property type="entry name" value="DUF2956"/>
</dbReference>
<dbReference type="HOGENOM" id="CLU_153072_1_0_6"/>
<name>A1T0R7_PSYIN</name>
<proteinExistence type="predicted"/>
<dbReference type="eggNOG" id="ENOG5032Y7H">
    <property type="taxonomic scope" value="Bacteria"/>
</dbReference>
<dbReference type="AlphaFoldDB" id="A1T0R7"/>
<dbReference type="EMBL" id="CP000510">
    <property type="protein sequence ID" value="ABM05332.1"/>
    <property type="molecule type" value="Genomic_DNA"/>
</dbReference>
<keyword evidence="2" id="KW-0812">Transmembrane</keyword>
<dbReference type="Pfam" id="PF11169">
    <property type="entry name" value="DUF2956"/>
    <property type="match status" value="1"/>
</dbReference>
<sequence length="111" mass="12506">MAKNNPKTISPETQNEAMQFAKKTNKPGQSKEQTRLIALGIQKGIAEYKKNVKSKQREADKASKRRKSQQTPATEEVQSPVVTKSRYNILPWGLLLLSWAAMAAYFITKVN</sequence>
<evidence type="ECO:0000256" key="1">
    <source>
        <dbReference type="SAM" id="MobiDB-lite"/>
    </source>
</evidence>
<dbReference type="KEGG" id="pin:Ping_3649"/>
<gene>
    <name evidence="3" type="ordered locus">Ping_3649</name>
</gene>
<feature type="compositionally biased region" description="Polar residues" evidence="1">
    <location>
        <begin position="69"/>
        <end position="79"/>
    </location>
</feature>